<keyword evidence="5 8" id="KW-0812">Transmembrane</keyword>
<comment type="similarity">
    <text evidence="2">Belongs to the GSP F family.</text>
</comment>
<keyword evidence="11" id="KW-1185">Reference proteome</keyword>
<feature type="transmembrane region" description="Helical" evidence="8">
    <location>
        <begin position="367"/>
        <end position="392"/>
    </location>
</feature>
<evidence type="ECO:0000256" key="8">
    <source>
        <dbReference type="SAM" id="Phobius"/>
    </source>
</evidence>
<evidence type="ECO:0000256" key="3">
    <source>
        <dbReference type="ARBA" id="ARBA00022475"/>
    </source>
</evidence>
<evidence type="ECO:0000256" key="1">
    <source>
        <dbReference type="ARBA" id="ARBA00004429"/>
    </source>
</evidence>
<dbReference type="InterPro" id="IPR003004">
    <property type="entry name" value="GspF/PilC"/>
</dbReference>
<dbReference type="RefSeq" id="WP_217976424.1">
    <property type="nucleotide sequence ID" value="NZ_JAHTBI010000053.1"/>
</dbReference>
<feature type="transmembrane region" description="Helical" evidence="8">
    <location>
        <begin position="221"/>
        <end position="240"/>
    </location>
</feature>
<dbReference type="GO" id="GO:0005886">
    <property type="term" value="C:plasma membrane"/>
    <property type="evidence" value="ECO:0007669"/>
    <property type="project" value="UniProtKB-SubCell"/>
</dbReference>
<organism evidence="10 11">
    <name type="scientific">Pseudomonas aegrilactucae</name>
    <dbReference type="NCBI Taxonomy" id="2854028"/>
    <lineage>
        <taxon>Bacteria</taxon>
        <taxon>Pseudomonadati</taxon>
        <taxon>Pseudomonadota</taxon>
        <taxon>Gammaproteobacteria</taxon>
        <taxon>Pseudomonadales</taxon>
        <taxon>Pseudomonadaceae</taxon>
        <taxon>Pseudomonas</taxon>
    </lineage>
</organism>
<dbReference type="Pfam" id="PF00482">
    <property type="entry name" value="T2SSF"/>
    <property type="match status" value="2"/>
</dbReference>
<dbReference type="GO" id="GO:0015628">
    <property type="term" value="P:protein secretion by the type II secretion system"/>
    <property type="evidence" value="ECO:0007669"/>
    <property type="project" value="TreeGrafter"/>
</dbReference>
<evidence type="ECO:0000256" key="5">
    <source>
        <dbReference type="ARBA" id="ARBA00022692"/>
    </source>
</evidence>
<name>A0A9Q2XKL4_9PSED</name>
<evidence type="ECO:0000256" key="4">
    <source>
        <dbReference type="ARBA" id="ARBA00022519"/>
    </source>
</evidence>
<keyword evidence="4" id="KW-0997">Cell inner membrane</keyword>
<reference evidence="10" key="2">
    <citation type="journal article" date="2023" name="Plant Pathol.">
        <title>Dismantling and reorganizing Pseudomonas marginalis sensu#lato.</title>
        <authorList>
            <person name="Sawada H."/>
            <person name="Fujikawa T."/>
            <person name="Satou M."/>
        </authorList>
    </citation>
    <scope>NUCLEOTIDE SEQUENCE</scope>
    <source>
        <strain evidence="10">MAFF 301350</strain>
    </source>
</reference>
<feature type="transmembrane region" description="Helical" evidence="8">
    <location>
        <begin position="167"/>
        <end position="190"/>
    </location>
</feature>
<reference evidence="10" key="1">
    <citation type="journal article" date="2022" name="Int. J. Syst. Evol. Microbiol.">
        <title>Pseudomonas aegrilactucae sp. nov. and Pseudomonas morbosilactucae sp. nov., pathogens causing bacterial rot of lettuce in Japan.</title>
        <authorList>
            <person name="Sawada H."/>
            <person name="Fujikawa T."/>
            <person name="Satou M."/>
        </authorList>
    </citation>
    <scope>NUCLEOTIDE SEQUENCE</scope>
    <source>
        <strain evidence="10">MAFF 301350</strain>
    </source>
</reference>
<feature type="domain" description="Type II secretion system protein GspF" evidence="9">
    <location>
        <begin position="68"/>
        <end position="191"/>
    </location>
</feature>
<evidence type="ECO:0000313" key="11">
    <source>
        <dbReference type="Proteomes" id="UP001106592"/>
    </source>
</evidence>
<dbReference type="EMBL" id="JAHTBI010000053">
    <property type="protein sequence ID" value="MBV6288418.1"/>
    <property type="molecule type" value="Genomic_DNA"/>
</dbReference>
<dbReference type="AlphaFoldDB" id="A0A9Q2XKL4"/>
<evidence type="ECO:0000259" key="9">
    <source>
        <dbReference type="Pfam" id="PF00482"/>
    </source>
</evidence>
<evidence type="ECO:0000256" key="2">
    <source>
        <dbReference type="ARBA" id="ARBA00005745"/>
    </source>
</evidence>
<evidence type="ECO:0000313" key="10">
    <source>
        <dbReference type="EMBL" id="MBV6288418.1"/>
    </source>
</evidence>
<dbReference type="FunFam" id="1.20.81.30:FF:000001">
    <property type="entry name" value="Type II secretion system protein F"/>
    <property type="match status" value="2"/>
</dbReference>
<proteinExistence type="inferred from homology"/>
<dbReference type="PANTHER" id="PTHR30012">
    <property type="entry name" value="GENERAL SECRETION PATHWAY PROTEIN"/>
    <property type="match status" value="1"/>
</dbReference>
<comment type="subcellular location">
    <subcellularLocation>
        <location evidence="1">Cell inner membrane</location>
        <topology evidence="1">Multi-pass membrane protein</topology>
    </subcellularLocation>
</comment>
<protein>
    <submittedName>
        <fullName evidence="10">Type II secretion system F family protein</fullName>
    </submittedName>
</protein>
<feature type="domain" description="Type II secretion system protein GspF" evidence="9">
    <location>
        <begin position="271"/>
        <end position="393"/>
    </location>
</feature>
<dbReference type="PANTHER" id="PTHR30012:SF7">
    <property type="entry name" value="PROTEIN TRANSPORT PROTEIN HOFC HOMOLOG"/>
    <property type="match status" value="1"/>
</dbReference>
<dbReference type="Proteomes" id="UP001106592">
    <property type="component" value="Unassembled WGS sequence"/>
</dbReference>
<keyword evidence="6 8" id="KW-1133">Transmembrane helix</keyword>
<gene>
    <name evidence="10" type="ORF">KUO17_15505</name>
</gene>
<comment type="caution">
    <text evidence="10">The sequence shown here is derived from an EMBL/GenBank/DDBJ whole genome shotgun (WGS) entry which is preliminary data.</text>
</comment>
<keyword evidence="3" id="KW-1003">Cell membrane</keyword>
<dbReference type="InterPro" id="IPR018076">
    <property type="entry name" value="T2SS_GspF_dom"/>
</dbReference>
<evidence type="ECO:0000256" key="7">
    <source>
        <dbReference type="ARBA" id="ARBA00023136"/>
    </source>
</evidence>
<accession>A0A9Q2XKL4</accession>
<sequence length="401" mass="43342">MTQFRYQALEKDGSRASGQLEAGSVEQAVSQLQAGGLMIIDIRPARSGVLAAALFSRATIPGAEIARFTEQLATLLDAGQPLESALALQARQAGKQPMGELLGRLLEQVKGGSSLSAAMAEERQVFSNFYLSLVRAGEAAGMLAQTLAQLAHYLERSQSMRSEMISALIYPAFLVVGVLGSLILLLAYVVPQFVPIFKDLNVELPLITEVILHVGEFLAQWTLHLLLLLAVGGWWLAVYLRDPARRLALDTRLLRLKAFGPVMQGMETARFALTLGTLLDKKVSLLAGMNITRQVASNRAMGAALEQATLGAKEGRALSAALEQTRVFPELAVQMIRVGEQSGQLGAMLLKLAEIYDKQTQSTLKRFMAALVPMLTLIMTGLVAIIMLAIMLPLMSLTSNI</sequence>
<keyword evidence="7 8" id="KW-0472">Membrane</keyword>
<evidence type="ECO:0000256" key="6">
    <source>
        <dbReference type="ARBA" id="ARBA00022989"/>
    </source>
</evidence>